<protein>
    <recommendedName>
        <fullName evidence="4">RAD50-interacting protein 1</fullName>
    </recommendedName>
</protein>
<dbReference type="GO" id="GO:0070939">
    <property type="term" value="C:Dsl1/NZR complex"/>
    <property type="evidence" value="ECO:0007669"/>
    <property type="project" value="InterPro"/>
</dbReference>
<sequence>MLQEIFQKIDNHVSDIENIQEFSDKLIREIEQLEELNSMLEKLKTNEYFSEIIKNIKVIETLEKRLIYLQKVQQIEAISNQLKSFIRTDNEKAYNLYKDLEQYQNFSPYLTELVLERLSYAGNILKEEFYKQFETLLDEIGWPFQSQGNSIGVHKHYRENFLSLFSKLSELDSTQGVALFLVQGLKQKVQFHFFSEKDTNRIDKPEWLFSYILKILSWHFEFCYSCLIGVSTNELVTLKQVFINELMLITKERVENDLEVIIKLPQNSLNSILLHYIDEVIKFDWEIYEEFNWLSSILDLFTVPQIFQIWLEIDIHFMQSQFLAIFNEKTWDQSEIVENEYNNIRNIIVLYDSLYVRYSRVFNEEIREKLVNRVQKWIVPQTILRYEDEFNETKHNIIHYESNPSLWAEWCSKLATFYQGLSHFQLFIVELQNEYFSDEHLTISKLKKVILDKIVSLVMYTVKEEIVTYTRNRAWFEVGQLKVKPVNKMLKQLLQHSSHELSKNILAYCLKDVESIFLANMKDKRVKEEVFGFLLSDIKSLCKEFGDWRESFEIISETLKRENLVK</sequence>
<evidence type="ECO:0000313" key="2">
    <source>
        <dbReference type="EMBL" id="CAG9310100.1"/>
    </source>
</evidence>
<dbReference type="PROSITE" id="PS51386">
    <property type="entry name" value="RINT1_TIP20"/>
    <property type="match status" value="1"/>
</dbReference>
<dbReference type="AlphaFoldDB" id="A0AAU9I817"/>
<dbReference type="PANTHER" id="PTHR13520">
    <property type="entry name" value="RAD50-INTERACTING PROTEIN 1 RINT-1"/>
    <property type="match status" value="1"/>
</dbReference>
<reference evidence="2" key="1">
    <citation type="submission" date="2021-09" db="EMBL/GenBank/DDBJ databases">
        <authorList>
            <consortium name="AG Swart"/>
            <person name="Singh M."/>
            <person name="Singh A."/>
            <person name="Seah K."/>
            <person name="Emmerich C."/>
        </authorList>
    </citation>
    <scope>NUCLEOTIDE SEQUENCE</scope>
    <source>
        <strain evidence="2">ATCC30299</strain>
    </source>
</reference>
<dbReference type="Proteomes" id="UP001162131">
    <property type="component" value="Unassembled WGS sequence"/>
</dbReference>
<dbReference type="InterPro" id="IPR007528">
    <property type="entry name" value="RINT1_Tip20"/>
</dbReference>
<dbReference type="PANTHER" id="PTHR13520:SF0">
    <property type="entry name" value="RAD50-INTERACTING PROTEIN 1"/>
    <property type="match status" value="1"/>
</dbReference>
<organism evidence="2 3">
    <name type="scientific">Blepharisma stoltei</name>
    <dbReference type="NCBI Taxonomy" id="1481888"/>
    <lineage>
        <taxon>Eukaryota</taxon>
        <taxon>Sar</taxon>
        <taxon>Alveolata</taxon>
        <taxon>Ciliophora</taxon>
        <taxon>Postciliodesmatophora</taxon>
        <taxon>Heterotrichea</taxon>
        <taxon>Heterotrichida</taxon>
        <taxon>Blepharismidae</taxon>
        <taxon>Blepharisma</taxon>
    </lineage>
</organism>
<gene>
    <name evidence="2" type="ORF">BSTOLATCC_MIC309</name>
</gene>
<dbReference type="GO" id="GO:0006890">
    <property type="term" value="P:retrograde vesicle-mediated transport, Golgi to endoplasmic reticulum"/>
    <property type="evidence" value="ECO:0007669"/>
    <property type="project" value="InterPro"/>
</dbReference>
<dbReference type="GO" id="GO:0060628">
    <property type="term" value="P:regulation of ER to Golgi vesicle-mediated transport"/>
    <property type="evidence" value="ECO:0007669"/>
    <property type="project" value="TreeGrafter"/>
</dbReference>
<dbReference type="EMBL" id="CAJZBQ010000001">
    <property type="protein sequence ID" value="CAG9310100.1"/>
    <property type="molecule type" value="Genomic_DNA"/>
</dbReference>
<dbReference type="Pfam" id="PF04437">
    <property type="entry name" value="RINT1_TIP1"/>
    <property type="match status" value="1"/>
</dbReference>
<feature type="coiled-coil region" evidence="1">
    <location>
        <begin position="16"/>
        <end position="46"/>
    </location>
</feature>
<name>A0AAU9I817_9CILI</name>
<accession>A0AAU9I817</accession>
<evidence type="ECO:0000313" key="3">
    <source>
        <dbReference type="Proteomes" id="UP001162131"/>
    </source>
</evidence>
<keyword evidence="1" id="KW-0175">Coiled coil</keyword>
<dbReference type="GO" id="GO:0006888">
    <property type="term" value="P:endoplasmic reticulum to Golgi vesicle-mediated transport"/>
    <property type="evidence" value="ECO:0007669"/>
    <property type="project" value="InterPro"/>
</dbReference>
<evidence type="ECO:0000256" key="1">
    <source>
        <dbReference type="SAM" id="Coils"/>
    </source>
</evidence>
<evidence type="ECO:0008006" key="4">
    <source>
        <dbReference type="Google" id="ProtNLM"/>
    </source>
</evidence>
<proteinExistence type="predicted"/>
<keyword evidence="3" id="KW-1185">Reference proteome</keyword>
<comment type="caution">
    <text evidence="2">The sequence shown here is derived from an EMBL/GenBank/DDBJ whole genome shotgun (WGS) entry which is preliminary data.</text>
</comment>